<sequence>MRNRRVYQPLGNPSEPKEDQLHLGIVIAVFILLASFLTLGVVIIATHSLWDANDDDSSTYVGEYDVHFTGEFYDTYRHDKDFRKNFLTQFKDQSLVYATSLAADAHAAHVTSVSKGSVLVKAYMHFRVHAYAERVMGRLLEEAHLAFPEFARDNRTYGTITTLRAMVDGATVSNPPSPYALPPGPNLAPEPPGITHSDTWVYYPSCERFGICNGYYENHYYEWLDSPELWRAACPYAWAVNPKDAHAWKPRVYVSTCGLATSFEENGARQVCNSSQEIYDWLNDPAHNDAAYCRSYCDATDCIYPKYAEKSCDCNAVPLIPHCPDDRSACCTPANETAVRCFCVGNEDYRTVNKAGIAGSAANNAAVTSDDAYYTCSEEARDACDASLCTPSPSLPPLSPPPPPPSRPRRHRRHCRHLHLRPLHLHLRHRHRQCLHLRPSYTAIAATSCPFVSAIASTIVTASASALAPATAIATVSPSPPTTTIAPTSCPSASVAAFASASASVATFASCFACAFVSAPAIAIASTIVTVAVPLTARAVYTVDTYYSVEDHIHTSHLHSEYLDEFFTLDSMAWSDGSPSYGIGLDGDFVDNDQTVLRRSGLKTKEDLLRYPLTYAAGHPYYTTTGYNMRGLACGIVASDSSWSDHVRTCGAQKISLNTDAGRALNEVQVIEDAYDIGGAVYYISQHHVRLFGLVVRKNAVLFIDDIDTSIELTFLIVESGGLLQAGSRHNDKWRFRHNLTFTYTHDHFGDAGNGQVTAGLYSAEVHHPGVRIKPSTPQVRDYMGHNLNNNGVMKGAAVFFNGNLQLNGLLPGMATYDGTWRSNASASQTRATDGGTLPSQYPMT</sequence>
<keyword evidence="2" id="KW-0472">Membrane</keyword>
<evidence type="ECO:0000256" key="1">
    <source>
        <dbReference type="SAM" id="MobiDB-lite"/>
    </source>
</evidence>
<dbReference type="Proteomes" id="UP001190700">
    <property type="component" value="Unassembled WGS sequence"/>
</dbReference>
<keyword evidence="2" id="KW-0812">Transmembrane</keyword>
<dbReference type="AlphaFoldDB" id="A0AAE0BTM4"/>
<dbReference type="EMBL" id="LGRX02033368">
    <property type="protein sequence ID" value="KAK3241572.1"/>
    <property type="molecule type" value="Genomic_DNA"/>
</dbReference>
<reference evidence="3 4" key="1">
    <citation type="journal article" date="2015" name="Genome Biol. Evol.">
        <title>Comparative Genomics of a Bacterivorous Green Alga Reveals Evolutionary Causalities and Consequences of Phago-Mixotrophic Mode of Nutrition.</title>
        <authorList>
            <person name="Burns J.A."/>
            <person name="Paasch A."/>
            <person name="Narechania A."/>
            <person name="Kim E."/>
        </authorList>
    </citation>
    <scope>NUCLEOTIDE SEQUENCE [LARGE SCALE GENOMIC DNA]</scope>
    <source>
        <strain evidence="3 4">PLY_AMNH</strain>
    </source>
</reference>
<evidence type="ECO:0000256" key="2">
    <source>
        <dbReference type="SAM" id="Phobius"/>
    </source>
</evidence>
<evidence type="ECO:0000313" key="3">
    <source>
        <dbReference type="EMBL" id="KAK3241572.1"/>
    </source>
</evidence>
<keyword evidence="2" id="KW-1133">Transmembrane helix</keyword>
<name>A0AAE0BTM4_9CHLO</name>
<feature type="transmembrane region" description="Helical" evidence="2">
    <location>
        <begin position="21"/>
        <end position="50"/>
    </location>
</feature>
<protein>
    <submittedName>
        <fullName evidence="3">Uncharacterized protein</fullName>
    </submittedName>
</protein>
<feature type="region of interest" description="Disordered" evidence="1">
    <location>
        <begin position="392"/>
        <end position="412"/>
    </location>
</feature>
<comment type="caution">
    <text evidence="3">The sequence shown here is derived from an EMBL/GenBank/DDBJ whole genome shotgun (WGS) entry which is preliminary data.</text>
</comment>
<evidence type="ECO:0000313" key="4">
    <source>
        <dbReference type="Proteomes" id="UP001190700"/>
    </source>
</evidence>
<organism evidence="3 4">
    <name type="scientific">Cymbomonas tetramitiformis</name>
    <dbReference type="NCBI Taxonomy" id="36881"/>
    <lineage>
        <taxon>Eukaryota</taxon>
        <taxon>Viridiplantae</taxon>
        <taxon>Chlorophyta</taxon>
        <taxon>Pyramimonadophyceae</taxon>
        <taxon>Pyramimonadales</taxon>
        <taxon>Pyramimonadaceae</taxon>
        <taxon>Cymbomonas</taxon>
    </lineage>
</organism>
<gene>
    <name evidence="3" type="ORF">CYMTET_48688</name>
</gene>
<feature type="region of interest" description="Disordered" evidence="1">
    <location>
        <begin position="824"/>
        <end position="845"/>
    </location>
</feature>
<feature type="compositionally biased region" description="Pro residues" evidence="1">
    <location>
        <begin position="393"/>
        <end position="406"/>
    </location>
</feature>
<keyword evidence="4" id="KW-1185">Reference proteome</keyword>
<accession>A0AAE0BTM4</accession>
<proteinExistence type="predicted"/>